<evidence type="ECO:0000256" key="3">
    <source>
        <dbReference type="ARBA" id="ARBA00022475"/>
    </source>
</evidence>
<dbReference type="eggNOG" id="COG1178">
    <property type="taxonomic scope" value="Bacteria"/>
</dbReference>
<evidence type="ECO:0000256" key="7">
    <source>
        <dbReference type="ARBA" id="ARBA00023136"/>
    </source>
</evidence>
<evidence type="ECO:0000256" key="1">
    <source>
        <dbReference type="ARBA" id="ARBA00004429"/>
    </source>
</evidence>
<dbReference type="STRING" id="649638.Trad_1536"/>
<organism evidence="10 11">
    <name type="scientific">Truepera radiovictrix (strain DSM 17093 / CIP 108686 / LMG 22925 / RQ-24)</name>
    <dbReference type="NCBI Taxonomy" id="649638"/>
    <lineage>
        <taxon>Bacteria</taxon>
        <taxon>Thermotogati</taxon>
        <taxon>Deinococcota</taxon>
        <taxon>Deinococci</taxon>
        <taxon>Trueperales</taxon>
        <taxon>Trueperaceae</taxon>
        <taxon>Truepera</taxon>
    </lineage>
</organism>
<feature type="transmembrane region" description="Helical" evidence="8">
    <location>
        <begin position="21"/>
        <end position="43"/>
    </location>
</feature>
<keyword evidence="11" id="KW-1185">Reference proteome</keyword>
<dbReference type="InterPro" id="IPR035906">
    <property type="entry name" value="MetI-like_sf"/>
</dbReference>
<accession>D7CXQ3</accession>
<keyword evidence="6 8" id="KW-1133">Transmembrane helix</keyword>
<dbReference type="CDD" id="cd06261">
    <property type="entry name" value="TM_PBP2"/>
    <property type="match status" value="2"/>
</dbReference>
<feature type="transmembrane region" description="Helical" evidence="8">
    <location>
        <begin position="504"/>
        <end position="524"/>
    </location>
</feature>
<keyword evidence="2 8" id="KW-0813">Transport</keyword>
<dbReference type="EMBL" id="CP002049">
    <property type="protein sequence ID" value="ADI14655.1"/>
    <property type="molecule type" value="Genomic_DNA"/>
</dbReference>
<feature type="transmembrane region" description="Helical" evidence="8">
    <location>
        <begin position="198"/>
        <end position="220"/>
    </location>
</feature>
<sequence length="529" mass="57028">MNTPSPVRARLWPAGARRPPLVLLVPSLLVTALMLLPLLYLPLRAQDASGGMLAYLTRPRTLQILWNTLLLVTSVSVASLVIALPVAWLTLRTDLPGRRVWLVLAALPLVIPSYVGSFAYISAFATGGLLAWLPVRLPAQGFWGAFTVLTLFNYPYLLLALRAGMQGLDPSLEEASRSLGHTRWGVFWRVTLPLLRPAIAAGTVLVALYVLSDFGAVAMLRYDTFTRAIFVQYQNSFNRANAALLALVLVALMVLILAADQLVRGSKRVARVGSGVRRKAATVPLGRWKLPALLLMTLLVGTALVAPLSVVGVWFWRGVAGGQALTFSWPSVWNTVGVSAASALLSVVAALPIAVLAVRYPSPWSALVERLSYVGFALPGVVVGLAFVFFGVRYVPALYQTHAMLLTAYLVLFLPQAVANVRASLVQLSPNLEEAARSLGRSPWRTLVEVTLPLIRAGLLSGATLVFLTTMKELPVTLILHPTGFETLATNVWQKTFGAFFAQAAPYALAIVAVSAVSGGLLLWREGRS</sequence>
<feature type="transmembrane region" description="Helical" evidence="8">
    <location>
        <begin position="240"/>
        <end position="259"/>
    </location>
</feature>
<feature type="transmembrane region" description="Helical" evidence="8">
    <location>
        <begin position="100"/>
        <end position="121"/>
    </location>
</feature>
<dbReference type="PANTHER" id="PTHR43357">
    <property type="entry name" value="INNER MEMBRANE ABC TRANSPORTER PERMEASE PROTEIN YDCV"/>
    <property type="match status" value="1"/>
</dbReference>
<evidence type="ECO:0000256" key="2">
    <source>
        <dbReference type="ARBA" id="ARBA00022448"/>
    </source>
</evidence>
<feature type="transmembrane region" description="Helical" evidence="8">
    <location>
        <begin position="336"/>
        <end position="358"/>
    </location>
</feature>
<dbReference type="PANTHER" id="PTHR43357:SF3">
    <property type="entry name" value="FE(3+)-TRANSPORT SYSTEM PERMEASE PROTEIN FBPB 2"/>
    <property type="match status" value="1"/>
</dbReference>
<keyword evidence="7 8" id="KW-0472">Membrane</keyword>
<evidence type="ECO:0000313" key="11">
    <source>
        <dbReference type="Proteomes" id="UP000000379"/>
    </source>
</evidence>
<feature type="transmembrane region" description="Helical" evidence="8">
    <location>
        <begin position="404"/>
        <end position="425"/>
    </location>
</feature>
<dbReference type="RefSeq" id="WP_013178023.1">
    <property type="nucleotide sequence ID" value="NC_014221.1"/>
</dbReference>
<evidence type="ECO:0000256" key="5">
    <source>
        <dbReference type="ARBA" id="ARBA00022692"/>
    </source>
</evidence>
<dbReference type="GO" id="GO:0055085">
    <property type="term" value="P:transmembrane transport"/>
    <property type="evidence" value="ECO:0007669"/>
    <property type="project" value="InterPro"/>
</dbReference>
<feature type="domain" description="ABC transmembrane type-1" evidence="9">
    <location>
        <begin position="65"/>
        <end position="258"/>
    </location>
</feature>
<reference evidence="10 11" key="2">
    <citation type="journal article" date="2011" name="Stand. Genomic Sci.">
        <title>Complete genome sequence of Truepera radiovictrix type strain (RQ-24).</title>
        <authorList>
            <person name="Ivanova N."/>
            <person name="Rohde C."/>
            <person name="Munk C."/>
            <person name="Nolan M."/>
            <person name="Lucas S."/>
            <person name="Del Rio T.G."/>
            <person name="Tice H."/>
            <person name="Deshpande S."/>
            <person name="Cheng J.F."/>
            <person name="Tapia R."/>
            <person name="Han C."/>
            <person name="Goodwin L."/>
            <person name="Pitluck S."/>
            <person name="Liolios K."/>
            <person name="Mavromatis K."/>
            <person name="Mikhailova N."/>
            <person name="Pati A."/>
            <person name="Chen A."/>
            <person name="Palaniappan K."/>
            <person name="Land M."/>
            <person name="Hauser L."/>
            <person name="Chang Y.J."/>
            <person name="Jeffries C.D."/>
            <person name="Brambilla E."/>
            <person name="Rohde M."/>
            <person name="Goker M."/>
            <person name="Tindall B.J."/>
            <person name="Woyke T."/>
            <person name="Bristow J."/>
            <person name="Eisen J.A."/>
            <person name="Markowitz V."/>
            <person name="Hugenholtz P."/>
            <person name="Kyrpides N.C."/>
            <person name="Klenk H.P."/>
            <person name="Lapidus A."/>
        </authorList>
    </citation>
    <scope>NUCLEOTIDE SEQUENCE [LARGE SCALE GENOMIC DNA]</scope>
    <source>
        <strain evidence="11">DSM 17093 / CIP 108686 / LMG 22925 / RQ-24</strain>
    </source>
</reference>
<comment type="similarity">
    <text evidence="8">Belongs to the binding-protein-dependent transport system permease family.</text>
</comment>
<dbReference type="Gene3D" id="1.10.3720.10">
    <property type="entry name" value="MetI-like"/>
    <property type="match status" value="2"/>
</dbReference>
<evidence type="ECO:0000259" key="9">
    <source>
        <dbReference type="PROSITE" id="PS50928"/>
    </source>
</evidence>
<dbReference type="Pfam" id="PF00528">
    <property type="entry name" value="BPD_transp_1"/>
    <property type="match status" value="2"/>
</dbReference>
<feature type="transmembrane region" description="Helical" evidence="8">
    <location>
        <begin position="446"/>
        <end position="468"/>
    </location>
</feature>
<proteinExistence type="inferred from homology"/>
<protein>
    <submittedName>
        <fullName evidence="10">Binding-protein-dependent transport systems inner membrane component</fullName>
    </submittedName>
</protein>
<feature type="transmembrane region" description="Helical" evidence="8">
    <location>
        <begin position="293"/>
        <end position="316"/>
    </location>
</feature>
<feature type="transmembrane region" description="Helical" evidence="8">
    <location>
        <begin position="63"/>
        <end position="88"/>
    </location>
</feature>
<gene>
    <name evidence="10" type="ordered locus">Trad_1536</name>
</gene>
<keyword evidence="4" id="KW-0997">Cell inner membrane</keyword>
<evidence type="ECO:0000256" key="8">
    <source>
        <dbReference type="RuleBase" id="RU363032"/>
    </source>
</evidence>
<feature type="transmembrane region" description="Helical" evidence="8">
    <location>
        <begin position="141"/>
        <end position="161"/>
    </location>
</feature>
<feature type="domain" description="ABC transmembrane type-1" evidence="9">
    <location>
        <begin position="332"/>
        <end position="522"/>
    </location>
</feature>
<dbReference type="SUPFAM" id="SSF161098">
    <property type="entry name" value="MetI-like"/>
    <property type="match status" value="2"/>
</dbReference>
<dbReference type="GO" id="GO:0005886">
    <property type="term" value="C:plasma membrane"/>
    <property type="evidence" value="ECO:0007669"/>
    <property type="project" value="UniProtKB-SubCell"/>
</dbReference>
<evidence type="ECO:0000313" key="10">
    <source>
        <dbReference type="EMBL" id="ADI14655.1"/>
    </source>
</evidence>
<comment type="subcellular location">
    <subcellularLocation>
        <location evidence="1">Cell inner membrane</location>
        <topology evidence="1">Multi-pass membrane protein</topology>
    </subcellularLocation>
    <subcellularLocation>
        <location evidence="8">Cell membrane</location>
        <topology evidence="8">Multi-pass membrane protein</topology>
    </subcellularLocation>
</comment>
<feature type="transmembrane region" description="Helical" evidence="8">
    <location>
        <begin position="370"/>
        <end position="392"/>
    </location>
</feature>
<evidence type="ECO:0000256" key="4">
    <source>
        <dbReference type="ARBA" id="ARBA00022519"/>
    </source>
</evidence>
<keyword evidence="5 8" id="KW-0812">Transmembrane</keyword>
<dbReference type="Proteomes" id="UP000000379">
    <property type="component" value="Chromosome"/>
</dbReference>
<name>D7CXQ3_TRURR</name>
<dbReference type="PROSITE" id="PS50928">
    <property type="entry name" value="ABC_TM1"/>
    <property type="match status" value="2"/>
</dbReference>
<evidence type="ECO:0000256" key="6">
    <source>
        <dbReference type="ARBA" id="ARBA00022989"/>
    </source>
</evidence>
<dbReference type="AlphaFoldDB" id="D7CXQ3"/>
<keyword evidence="3" id="KW-1003">Cell membrane</keyword>
<dbReference type="HOGENOM" id="CLU_021838_0_0_0"/>
<dbReference type="InterPro" id="IPR000515">
    <property type="entry name" value="MetI-like"/>
</dbReference>
<reference evidence="11" key="1">
    <citation type="submission" date="2010-05" db="EMBL/GenBank/DDBJ databases">
        <title>The complete genome of Truepera radiovictris DSM 17093.</title>
        <authorList>
            <consortium name="US DOE Joint Genome Institute (JGI-PGF)"/>
            <person name="Lucas S."/>
            <person name="Copeland A."/>
            <person name="Lapidus A."/>
            <person name="Glavina del Rio T."/>
            <person name="Dalin E."/>
            <person name="Tice H."/>
            <person name="Bruce D."/>
            <person name="Goodwin L."/>
            <person name="Pitluck S."/>
            <person name="Kyrpides N."/>
            <person name="Mavromatis K."/>
            <person name="Ovchinnikova G."/>
            <person name="Munk A.C."/>
            <person name="Detter J.C."/>
            <person name="Han C."/>
            <person name="Tapia R."/>
            <person name="Land M."/>
            <person name="Hauser L."/>
            <person name="Markowitz V."/>
            <person name="Cheng J.-F."/>
            <person name="Hugenholtz P."/>
            <person name="Woyke T."/>
            <person name="Wu D."/>
            <person name="Tindall B."/>
            <person name="Pomrenke H.G."/>
            <person name="Brambilla E."/>
            <person name="Klenk H.-P."/>
            <person name="Eisen J.A."/>
        </authorList>
    </citation>
    <scope>NUCLEOTIDE SEQUENCE [LARGE SCALE GENOMIC DNA]</scope>
    <source>
        <strain evidence="11">DSM 17093 / CIP 108686 / LMG 22925 / RQ-24</strain>
    </source>
</reference>
<dbReference type="KEGG" id="tra:Trad_1536"/>